<dbReference type="Proteomes" id="UP001301769">
    <property type="component" value="Unassembled WGS sequence"/>
</dbReference>
<comment type="caution">
    <text evidence="1">The sequence shown here is derived from an EMBL/GenBank/DDBJ whole genome shotgun (WGS) entry which is preliminary data.</text>
</comment>
<name>A0AAN6Y2M4_9PEZI</name>
<evidence type="ECO:0000313" key="2">
    <source>
        <dbReference type="Proteomes" id="UP001301769"/>
    </source>
</evidence>
<dbReference type="EMBL" id="MU858181">
    <property type="protein sequence ID" value="KAK4210211.1"/>
    <property type="molecule type" value="Genomic_DNA"/>
</dbReference>
<evidence type="ECO:0000313" key="1">
    <source>
        <dbReference type="EMBL" id="KAK4210211.1"/>
    </source>
</evidence>
<reference evidence="1" key="1">
    <citation type="journal article" date="2023" name="Mol. Phylogenet. Evol.">
        <title>Genome-scale phylogeny and comparative genomics of the fungal order Sordariales.</title>
        <authorList>
            <person name="Hensen N."/>
            <person name="Bonometti L."/>
            <person name="Westerberg I."/>
            <person name="Brannstrom I.O."/>
            <person name="Guillou S."/>
            <person name="Cros-Aarteil S."/>
            <person name="Calhoun S."/>
            <person name="Haridas S."/>
            <person name="Kuo A."/>
            <person name="Mondo S."/>
            <person name="Pangilinan J."/>
            <person name="Riley R."/>
            <person name="LaButti K."/>
            <person name="Andreopoulos B."/>
            <person name="Lipzen A."/>
            <person name="Chen C."/>
            <person name="Yan M."/>
            <person name="Daum C."/>
            <person name="Ng V."/>
            <person name="Clum A."/>
            <person name="Steindorff A."/>
            <person name="Ohm R.A."/>
            <person name="Martin F."/>
            <person name="Silar P."/>
            <person name="Natvig D.O."/>
            <person name="Lalanne C."/>
            <person name="Gautier V."/>
            <person name="Ament-Velasquez S.L."/>
            <person name="Kruys A."/>
            <person name="Hutchinson M.I."/>
            <person name="Powell A.J."/>
            <person name="Barry K."/>
            <person name="Miller A.N."/>
            <person name="Grigoriev I.V."/>
            <person name="Debuchy R."/>
            <person name="Gladieux P."/>
            <person name="Hiltunen Thoren M."/>
            <person name="Johannesson H."/>
        </authorList>
    </citation>
    <scope>NUCLEOTIDE SEQUENCE</scope>
    <source>
        <strain evidence="1">PSN293</strain>
    </source>
</reference>
<organism evidence="1 2">
    <name type="scientific">Rhypophila decipiens</name>
    <dbReference type="NCBI Taxonomy" id="261697"/>
    <lineage>
        <taxon>Eukaryota</taxon>
        <taxon>Fungi</taxon>
        <taxon>Dikarya</taxon>
        <taxon>Ascomycota</taxon>
        <taxon>Pezizomycotina</taxon>
        <taxon>Sordariomycetes</taxon>
        <taxon>Sordariomycetidae</taxon>
        <taxon>Sordariales</taxon>
        <taxon>Naviculisporaceae</taxon>
        <taxon>Rhypophila</taxon>
    </lineage>
</organism>
<sequence>MPPTEAEPKYTPAEISFHLHAFYTFLTTLHYYASDLKVAPSPDGWPSLSPALCEQHHLRLYKSPLALQVLRHIPYFRETKPITSIHYKSILIDWAVIGAEKFGYRYGGLEFPKDLYYDYFPMDMSQNISQQDKIALWMEEQKLNYKPCNKDMILLSAGHESGGRNIWLDVVHGRIWEDETRCDMVGNWDLVEYLDMMRGLLRDLKIIPAVGRVCLDSGHETPERTVEEGEIHLEDVLQDTDERDGFFGTALHVQFVRQEYRRMGWPDAFRKEEAEDWVRMLDRACEGRLESSWEEEWWFL</sequence>
<reference evidence="1" key="2">
    <citation type="submission" date="2023-05" db="EMBL/GenBank/DDBJ databases">
        <authorList>
            <consortium name="Lawrence Berkeley National Laboratory"/>
            <person name="Steindorff A."/>
            <person name="Hensen N."/>
            <person name="Bonometti L."/>
            <person name="Westerberg I."/>
            <person name="Brannstrom I.O."/>
            <person name="Guillou S."/>
            <person name="Cros-Aarteil S."/>
            <person name="Calhoun S."/>
            <person name="Haridas S."/>
            <person name="Kuo A."/>
            <person name="Mondo S."/>
            <person name="Pangilinan J."/>
            <person name="Riley R."/>
            <person name="Labutti K."/>
            <person name="Andreopoulos B."/>
            <person name="Lipzen A."/>
            <person name="Chen C."/>
            <person name="Yanf M."/>
            <person name="Daum C."/>
            <person name="Ng V."/>
            <person name="Clum A."/>
            <person name="Ohm R."/>
            <person name="Martin F."/>
            <person name="Silar P."/>
            <person name="Natvig D."/>
            <person name="Lalanne C."/>
            <person name="Gautier V."/>
            <person name="Ament-Velasquez S.L."/>
            <person name="Kruys A."/>
            <person name="Hutchinson M.I."/>
            <person name="Powell A.J."/>
            <person name="Barry K."/>
            <person name="Miller A.N."/>
            <person name="Grigoriev I.V."/>
            <person name="Debuchy R."/>
            <person name="Gladieux P."/>
            <person name="Thoren M.H."/>
            <person name="Johannesson H."/>
        </authorList>
    </citation>
    <scope>NUCLEOTIDE SEQUENCE</scope>
    <source>
        <strain evidence="1">PSN293</strain>
    </source>
</reference>
<keyword evidence="2" id="KW-1185">Reference proteome</keyword>
<dbReference type="AlphaFoldDB" id="A0AAN6Y2M4"/>
<accession>A0AAN6Y2M4</accession>
<proteinExistence type="predicted"/>
<gene>
    <name evidence="1" type="ORF">QBC37DRAFT_448668</name>
</gene>
<protein>
    <submittedName>
        <fullName evidence="1">Uncharacterized protein</fullName>
    </submittedName>
</protein>